<dbReference type="AlphaFoldDB" id="A0A8I6RFI3"/>
<reference evidence="2" key="1">
    <citation type="submission" date="2022-01" db="UniProtKB">
        <authorList>
            <consortium name="EnsemblMetazoa"/>
        </authorList>
    </citation>
    <scope>IDENTIFICATION</scope>
</reference>
<sequence length="157" mass="17548">MLSEESLRKACKQEKKKCKRVMKQLEREINSGLESEATMRQAVINISVLKFLELVGSADPPLRKQLFVTNLLASAKVSMESILPSNDNRTIRYPLVSLATEAGGDFSRRRISGVKGVIGDVRSANFTPKDCASPTDQKKRSLYTMTDNPTRQQTTKK</sequence>
<feature type="region of interest" description="Disordered" evidence="1">
    <location>
        <begin position="128"/>
        <end position="157"/>
    </location>
</feature>
<proteinExistence type="predicted"/>
<feature type="compositionally biased region" description="Polar residues" evidence="1">
    <location>
        <begin position="143"/>
        <end position="157"/>
    </location>
</feature>
<keyword evidence="3" id="KW-1185">Reference proteome</keyword>
<dbReference type="RefSeq" id="XP_014245230.1">
    <property type="nucleotide sequence ID" value="XM_014389744.2"/>
</dbReference>
<dbReference type="GeneID" id="106664234"/>
<evidence type="ECO:0000256" key="1">
    <source>
        <dbReference type="SAM" id="MobiDB-lite"/>
    </source>
</evidence>
<dbReference type="KEGG" id="clec:106664234"/>
<organism evidence="2 3">
    <name type="scientific">Cimex lectularius</name>
    <name type="common">Bed bug</name>
    <name type="synonym">Acanthia lectularia</name>
    <dbReference type="NCBI Taxonomy" id="79782"/>
    <lineage>
        <taxon>Eukaryota</taxon>
        <taxon>Metazoa</taxon>
        <taxon>Ecdysozoa</taxon>
        <taxon>Arthropoda</taxon>
        <taxon>Hexapoda</taxon>
        <taxon>Insecta</taxon>
        <taxon>Pterygota</taxon>
        <taxon>Neoptera</taxon>
        <taxon>Paraneoptera</taxon>
        <taxon>Hemiptera</taxon>
        <taxon>Heteroptera</taxon>
        <taxon>Panheteroptera</taxon>
        <taxon>Cimicomorpha</taxon>
        <taxon>Cimicidae</taxon>
        <taxon>Cimex</taxon>
    </lineage>
</organism>
<dbReference type="Proteomes" id="UP000494040">
    <property type="component" value="Unassembled WGS sequence"/>
</dbReference>
<dbReference type="EnsemblMetazoa" id="XM_014389744.2">
    <property type="protein sequence ID" value="XP_014245230.1"/>
    <property type="gene ID" value="LOC106664234"/>
</dbReference>
<name>A0A8I6RFI3_CIMLE</name>
<evidence type="ECO:0000313" key="3">
    <source>
        <dbReference type="Proteomes" id="UP000494040"/>
    </source>
</evidence>
<protein>
    <submittedName>
        <fullName evidence="2">Uncharacterized protein</fullName>
    </submittedName>
</protein>
<accession>A0A8I6RFI3</accession>
<evidence type="ECO:0000313" key="2">
    <source>
        <dbReference type="EnsemblMetazoa" id="XP_014245230.1"/>
    </source>
</evidence>